<keyword evidence="9" id="KW-1185">Reference proteome</keyword>
<comment type="similarity">
    <text evidence="6">Belongs to the PRP39 family.</text>
</comment>
<evidence type="ECO:0000256" key="5">
    <source>
        <dbReference type="ARBA" id="ARBA00023242"/>
    </source>
</evidence>
<keyword evidence="2" id="KW-0507">mRNA processing</keyword>
<reference evidence="8 9" key="1">
    <citation type="submission" date="2021-09" db="EMBL/GenBank/DDBJ databases">
        <title>Genomic insights and catalytic innovation underlie evolution of tropane alkaloids biosynthesis.</title>
        <authorList>
            <person name="Wang Y.-J."/>
            <person name="Tian T."/>
            <person name="Huang J.-P."/>
            <person name="Huang S.-X."/>
        </authorList>
    </citation>
    <scope>NUCLEOTIDE SEQUENCE [LARGE SCALE GENOMIC DNA]</scope>
    <source>
        <strain evidence="8">KIB-2018</strain>
        <tissue evidence="8">Leaf</tissue>
    </source>
</reference>
<dbReference type="GO" id="GO:0005685">
    <property type="term" value="C:U1 snRNP"/>
    <property type="evidence" value="ECO:0007669"/>
    <property type="project" value="TreeGrafter"/>
</dbReference>
<gene>
    <name evidence="8" type="ORF">K2173_001389</name>
</gene>
<evidence type="ECO:0000256" key="6">
    <source>
        <dbReference type="ARBA" id="ARBA00038019"/>
    </source>
</evidence>
<feature type="region of interest" description="Disordered" evidence="7">
    <location>
        <begin position="1"/>
        <end position="21"/>
    </location>
</feature>
<evidence type="ECO:0000256" key="3">
    <source>
        <dbReference type="ARBA" id="ARBA00022737"/>
    </source>
</evidence>
<evidence type="ECO:0000256" key="1">
    <source>
        <dbReference type="ARBA" id="ARBA00004123"/>
    </source>
</evidence>
<dbReference type="InterPro" id="IPR059164">
    <property type="entry name" value="HAT_PRP39_C"/>
</dbReference>
<evidence type="ECO:0000256" key="7">
    <source>
        <dbReference type="SAM" id="MobiDB-lite"/>
    </source>
</evidence>
<dbReference type="PANTHER" id="PTHR17204">
    <property type="entry name" value="PRE-MRNA PROCESSING PROTEIN PRP39-RELATED"/>
    <property type="match status" value="1"/>
</dbReference>
<feature type="compositionally biased region" description="Low complexity" evidence="7">
    <location>
        <begin position="912"/>
        <end position="924"/>
    </location>
</feature>
<name>A0AAV8T549_9ROSI</name>
<evidence type="ECO:0000256" key="4">
    <source>
        <dbReference type="ARBA" id="ARBA00023187"/>
    </source>
</evidence>
<dbReference type="GO" id="GO:0000395">
    <property type="term" value="P:mRNA 5'-splice site recognition"/>
    <property type="evidence" value="ECO:0007669"/>
    <property type="project" value="TreeGrafter"/>
</dbReference>
<sequence>MESQVSDPEPESLPMESDSLDGNDELKLQEVIANGSLSFDEWVSLISEVERTDHDNIEIICLVYDSFLSKYPLCYGYWRKYADHCMRLCSIDKVYEIYERAVCAATYSVNIWVDYCSFGSLAFEDPSNVRRLFKRGLSFVGKDYLCHALWDKYIAFEFSKQNWSALAHIYIQTLRFPTKKLNHYYDSFKKLLCIWKEAIESNNTSMREMVVESVLDGEVSANYRPDNITPSIDELLDPSFNLAKFKALQRYEATGELLYQQASELNRKIKYFETQIKRPYFHVKSLDVSQLENWHYYLDFVESFGDFDWAVKLYERCLISCANYPEFWMRYVEFMESKGGREMANFALDRASKTFLKKMPMVHLFNAMYKEHIGDMHSARSAFLQCSAESDADFLDYVVRKANMEKRLGNLTEASNIYKEALEMATTKGRFDILPALHIHFSRLKYLITNNDNVAISILIDGIKQLPCCKLLVEELIKFAITHGELRHMNVVESIVADVISPTALECQGLSAEEREDISRLYLEFVDLCGTSYESRKAWIRHMRLFPHSRSTTLFSSTAKIIQWNKANKTQKDNKARLPCQSFGDHSSDCHLRSLPQDERVYPGENHDNQVDLLATEQATNCELPLLGSKDLLSEQVSNREAPWRENCGIPPVPTTDGVLQSRESVYKSEEAPQELSLTVSKHLGEQSPEQNISLDSVDRVTNESDSQASIELSKISVLQEHHHDLGQDLKSPLVGRLSLDSQETKSSIQINPSFNSEISPSTSRYPFTSNEVEFPQESNLSKESLLKNEDKENTISNDDMLGSSDEANIHCSASSPISCHPDVSAKTNARSAGPPWSRSNQNMSEGVPQLQMLVGSSKNCSRKSRYGRMRRDSKFRDQGHSRGRLNRQRLASYQCPQVENDAQLPMSEGYLSQPFPLQSPQFQGIQGQNQSPASTTVANPQAWSMQNAQQQKILPFSQSYSLQQTQTSQYQAQYNGQSANVQDSQAYDQILQYYYYQQQQQQLLWQQQQQFQQKSPLQQQLWQQNYQQQQLQHQYLHQQQQQFPYPQEQEHHLQQQQPGPFVWKNQPHQRQEVRQQQQQLQFHQQQQMLPQQSYQMQQDHLYQQQQLLPQQHQQDHHQQQLPLPQQRQNEHELRDNKHQTHVQEVMGESGKTIAVSQGSDSEQ</sequence>
<keyword evidence="4" id="KW-0508">mRNA splicing</keyword>
<protein>
    <recommendedName>
        <fullName evidence="10">Pre-mRNA-processing factor 39</fullName>
    </recommendedName>
</protein>
<dbReference type="FunFam" id="1.25.40.10:FF:000064">
    <property type="entry name" value="Putative pre-mrna-processing factor 39"/>
    <property type="match status" value="1"/>
</dbReference>
<dbReference type="GO" id="GO:0000243">
    <property type="term" value="C:commitment complex"/>
    <property type="evidence" value="ECO:0007669"/>
    <property type="project" value="TreeGrafter"/>
</dbReference>
<keyword evidence="5" id="KW-0539">Nucleus</keyword>
<feature type="compositionally biased region" description="Basic and acidic residues" evidence="7">
    <location>
        <begin position="870"/>
        <end position="881"/>
    </location>
</feature>
<feature type="region of interest" description="Disordered" evidence="7">
    <location>
        <begin position="909"/>
        <end position="941"/>
    </location>
</feature>
<dbReference type="SMART" id="SM00386">
    <property type="entry name" value="HAT"/>
    <property type="match status" value="4"/>
</dbReference>
<evidence type="ECO:0000313" key="8">
    <source>
        <dbReference type="EMBL" id="KAJ8761333.1"/>
    </source>
</evidence>
<feature type="compositionally biased region" description="Polar residues" evidence="7">
    <location>
        <begin position="925"/>
        <end position="941"/>
    </location>
</feature>
<dbReference type="GO" id="GO:0030627">
    <property type="term" value="F:pre-mRNA 5'-splice site binding"/>
    <property type="evidence" value="ECO:0007669"/>
    <property type="project" value="TreeGrafter"/>
</dbReference>
<dbReference type="AlphaFoldDB" id="A0AAV8T549"/>
<proteinExistence type="inferred from homology"/>
<comment type="subcellular location">
    <subcellularLocation>
        <location evidence="1">Nucleus</location>
    </subcellularLocation>
</comment>
<dbReference type="PANTHER" id="PTHR17204:SF26">
    <property type="entry name" value="PRE-MRNA-PROCESSING FACTOR 39-2"/>
    <property type="match status" value="1"/>
</dbReference>
<dbReference type="EMBL" id="JAIWQS010000006">
    <property type="protein sequence ID" value="KAJ8761333.1"/>
    <property type="molecule type" value="Genomic_DNA"/>
</dbReference>
<dbReference type="Gene3D" id="1.25.40.10">
    <property type="entry name" value="Tetratricopeptide repeat domain"/>
    <property type="match status" value="2"/>
</dbReference>
<feature type="region of interest" description="Disordered" evidence="7">
    <location>
        <begin position="1040"/>
        <end position="1071"/>
    </location>
</feature>
<evidence type="ECO:0000256" key="2">
    <source>
        <dbReference type="ARBA" id="ARBA00022664"/>
    </source>
</evidence>
<evidence type="ECO:0008006" key="10">
    <source>
        <dbReference type="Google" id="ProtNLM"/>
    </source>
</evidence>
<dbReference type="GO" id="GO:0071004">
    <property type="term" value="C:U2-type prespliceosome"/>
    <property type="evidence" value="ECO:0007669"/>
    <property type="project" value="TreeGrafter"/>
</dbReference>
<feature type="region of interest" description="Disordered" evidence="7">
    <location>
        <begin position="854"/>
        <end position="892"/>
    </location>
</feature>
<feature type="region of interest" description="Disordered" evidence="7">
    <location>
        <begin position="1109"/>
        <end position="1164"/>
    </location>
</feature>
<accession>A0AAV8T549</accession>
<dbReference type="FunFam" id="1.25.40.10:FF:000159">
    <property type="entry name" value="Tetratricopeptide repeat (TPR)-like superfamily protein"/>
    <property type="match status" value="1"/>
</dbReference>
<keyword evidence="3" id="KW-0677">Repeat</keyword>
<dbReference type="Proteomes" id="UP001159364">
    <property type="component" value="Linkage Group LG06"/>
</dbReference>
<feature type="compositionally biased region" description="Polar residues" evidence="7">
    <location>
        <begin position="1155"/>
        <end position="1164"/>
    </location>
</feature>
<dbReference type="Pfam" id="PF23240">
    <property type="entry name" value="HAT_PRP39_N"/>
    <property type="match status" value="1"/>
</dbReference>
<comment type="caution">
    <text evidence="8">The sequence shown here is derived from an EMBL/GenBank/DDBJ whole genome shotgun (WGS) entry which is preliminary data.</text>
</comment>
<dbReference type="SUPFAM" id="SSF48452">
    <property type="entry name" value="TPR-like"/>
    <property type="match status" value="1"/>
</dbReference>
<dbReference type="InterPro" id="IPR003107">
    <property type="entry name" value="HAT"/>
</dbReference>
<organism evidence="8 9">
    <name type="scientific">Erythroxylum novogranatense</name>
    <dbReference type="NCBI Taxonomy" id="1862640"/>
    <lineage>
        <taxon>Eukaryota</taxon>
        <taxon>Viridiplantae</taxon>
        <taxon>Streptophyta</taxon>
        <taxon>Embryophyta</taxon>
        <taxon>Tracheophyta</taxon>
        <taxon>Spermatophyta</taxon>
        <taxon>Magnoliopsida</taxon>
        <taxon>eudicotyledons</taxon>
        <taxon>Gunneridae</taxon>
        <taxon>Pentapetalae</taxon>
        <taxon>rosids</taxon>
        <taxon>fabids</taxon>
        <taxon>Malpighiales</taxon>
        <taxon>Erythroxylaceae</taxon>
        <taxon>Erythroxylum</taxon>
    </lineage>
</organism>
<evidence type="ECO:0000313" key="9">
    <source>
        <dbReference type="Proteomes" id="UP001159364"/>
    </source>
</evidence>
<feature type="compositionally biased region" description="Basic and acidic residues" evidence="7">
    <location>
        <begin position="1129"/>
        <end position="1139"/>
    </location>
</feature>
<dbReference type="InterPro" id="IPR011990">
    <property type="entry name" value="TPR-like_helical_dom_sf"/>
</dbReference>
<dbReference type="Pfam" id="PF23241">
    <property type="entry name" value="HAT_PRP39_C"/>
    <property type="match status" value="1"/>
</dbReference>